<evidence type="ECO:0000313" key="7">
    <source>
        <dbReference type="EMBL" id="WOX30920.1"/>
    </source>
</evidence>
<dbReference type="Proteomes" id="UP001304419">
    <property type="component" value="Chromosome 2"/>
</dbReference>
<name>A0A8I2KSP6_9GAMM</name>
<organism evidence="6 8">
    <name type="scientific">Pseudoalteromonas maricaloris</name>
    <dbReference type="NCBI Taxonomy" id="184924"/>
    <lineage>
        <taxon>Bacteria</taxon>
        <taxon>Pseudomonadati</taxon>
        <taxon>Pseudomonadota</taxon>
        <taxon>Gammaproteobacteria</taxon>
        <taxon>Alteromonadales</taxon>
        <taxon>Pseudoalteromonadaceae</taxon>
        <taxon>Pseudoalteromonas</taxon>
    </lineage>
</organism>
<keyword evidence="2 3" id="KW-0175">Coiled coil</keyword>
<dbReference type="InterPro" id="IPR050465">
    <property type="entry name" value="UPF0194_transport"/>
</dbReference>
<feature type="domain" description="Multidrug resistance protein MdtA-like C-terminal permuted SH3" evidence="5">
    <location>
        <begin position="369"/>
        <end position="413"/>
    </location>
</feature>
<feature type="transmembrane region" description="Helical" evidence="4">
    <location>
        <begin position="26"/>
        <end position="45"/>
    </location>
</feature>
<dbReference type="Gene3D" id="1.10.287.470">
    <property type="entry name" value="Helix hairpin bin"/>
    <property type="match status" value="1"/>
</dbReference>
<evidence type="ECO:0000259" key="5">
    <source>
        <dbReference type="Pfam" id="PF25967"/>
    </source>
</evidence>
<comment type="subcellular location">
    <subcellularLocation>
        <location evidence="1">Cell envelope</location>
    </subcellularLocation>
</comment>
<reference evidence="6" key="1">
    <citation type="submission" date="2019-10" db="EMBL/GenBank/DDBJ databases">
        <authorList>
            <person name="Paulsen S."/>
        </authorList>
    </citation>
    <scope>NUCLEOTIDE SEQUENCE</scope>
    <source>
        <strain evidence="6">LMG 19692</strain>
    </source>
</reference>
<evidence type="ECO:0000313" key="8">
    <source>
        <dbReference type="Proteomes" id="UP000646877"/>
    </source>
</evidence>
<evidence type="ECO:0000256" key="4">
    <source>
        <dbReference type="SAM" id="Phobius"/>
    </source>
</evidence>
<keyword evidence="4" id="KW-1133">Transmembrane helix</keyword>
<dbReference type="Proteomes" id="UP000646877">
    <property type="component" value="Unassembled WGS sequence"/>
</dbReference>
<protein>
    <submittedName>
        <fullName evidence="6">HlyD family efflux transporter periplasmic adaptor subunit</fullName>
    </submittedName>
</protein>
<reference evidence="7 9" key="2">
    <citation type="submission" date="2023-10" db="EMBL/GenBank/DDBJ databases">
        <title>To unveil natural product biosynthetic capacity in Pseudoalteromonas.</title>
        <authorList>
            <person name="Wang J."/>
        </authorList>
    </citation>
    <scope>NUCLEOTIDE SEQUENCE [LARGE SCALE GENOMIC DNA]</scope>
    <source>
        <strain evidence="7 9">DSM 15914</strain>
    </source>
</reference>
<dbReference type="AlphaFoldDB" id="A0A8I2KSP6"/>
<feature type="coiled-coil region" evidence="3">
    <location>
        <begin position="126"/>
        <end position="178"/>
    </location>
</feature>
<keyword evidence="4" id="KW-0472">Membrane</keyword>
<proteinExistence type="predicted"/>
<dbReference type="SUPFAM" id="SSF111369">
    <property type="entry name" value="HlyD-like secretion proteins"/>
    <property type="match status" value="1"/>
</dbReference>
<sequence length="427" mass="47579">MNIESGIRDTSAQDEVIVTKKSRGPIVKWAIVIIICLVVAFSVWGRVYSILSGEKGVSVDQLSFIEVGKGDFIRQVTVQGAVVAANSPTIYSGSSGIVRYSVKAGDAVSKGQVLATIESPELNNLVNQERTRLSELELAVERQELELKSALSDAQKEIDLAKVNLVLAEKQKERAEKSFEAQIISKEALEVTVAEREVALLNHKHSIIEYGNVKDEEKFELDTRNFELQRQKLILEDAERQLTELVSHSPINGVVGVTSFKDFDQVEDHQPLLTVIELDNYEVEVYIPEIYADEMTHMMESKVFVNGEYKNAQLVGISPEVVDGQVKGRLRFADNSIGLRQNQRVSAQIFIESKRDVLKLKSGAYLDSSGGKYVYVVKDQHAVKREVNFGMRNAGEVEVISGLKEGEVVIASNVELFAQAKQIYLYK</sequence>
<dbReference type="GO" id="GO:0030313">
    <property type="term" value="C:cell envelope"/>
    <property type="evidence" value="ECO:0007669"/>
    <property type="project" value="UniProtKB-SubCell"/>
</dbReference>
<keyword evidence="4" id="KW-0812">Transmembrane</keyword>
<evidence type="ECO:0000256" key="3">
    <source>
        <dbReference type="SAM" id="Coils"/>
    </source>
</evidence>
<dbReference type="EMBL" id="CP137579">
    <property type="protein sequence ID" value="WOX30920.1"/>
    <property type="molecule type" value="Genomic_DNA"/>
</dbReference>
<dbReference type="Pfam" id="PF25967">
    <property type="entry name" value="RND-MFP_C"/>
    <property type="match status" value="1"/>
</dbReference>
<evidence type="ECO:0000256" key="2">
    <source>
        <dbReference type="ARBA" id="ARBA00023054"/>
    </source>
</evidence>
<dbReference type="InterPro" id="IPR058627">
    <property type="entry name" value="MdtA-like_C"/>
</dbReference>
<evidence type="ECO:0000313" key="9">
    <source>
        <dbReference type="Proteomes" id="UP001304419"/>
    </source>
</evidence>
<accession>A0A8I2KSP6</accession>
<evidence type="ECO:0000313" key="6">
    <source>
        <dbReference type="EMBL" id="NLR24338.1"/>
    </source>
</evidence>
<dbReference type="Gene3D" id="2.40.50.100">
    <property type="match status" value="1"/>
</dbReference>
<keyword evidence="9" id="KW-1185">Reference proteome</keyword>
<dbReference type="Gene3D" id="2.40.420.20">
    <property type="match status" value="1"/>
</dbReference>
<dbReference type="EMBL" id="WEIA01000030">
    <property type="protein sequence ID" value="NLR24338.1"/>
    <property type="molecule type" value="Genomic_DNA"/>
</dbReference>
<dbReference type="Gene3D" id="2.40.30.170">
    <property type="match status" value="1"/>
</dbReference>
<gene>
    <name evidence="6" type="ORF">F9Y85_24130</name>
    <name evidence="7" type="ORF">R5H13_23895</name>
</gene>
<dbReference type="RefSeq" id="WP_130127694.1">
    <property type="nucleotide sequence ID" value="NZ_CBCSDF010000033.1"/>
</dbReference>
<dbReference type="PANTHER" id="PTHR32347:SF14">
    <property type="entry name" value="EFFLUX SYSTEM COMPONENT YKNX-RELATED"/>
    <property type="match status" value="1"/>
</dbReference>
<dbReference type="PANTHER" id="PTHR32347">
    <property type="entry name" value="EFFLUX SYSTEM COMPONENT YKNX-RELATED"/>
    <property type="match status" value="1"/>
</dbReference>
<evidence type="ECO:0000256" key="1">
    <source>
        <dbReference type="ARBA" id="ARBA00004196"/>
    </source>
</evidence>